<protein>
    <recommendedName>
        <fullName evidence="2">BHLH domain-containing protein</fullName>
    </recommendedName>
</protein>
<dbReference type="InterPro" id="IPR011598">
    <property type="entry name" value="bHLH_dom"/>
</dbReference>
<feature type="compositionally biased region" description="Polar residues" evidence="1">
    <location>
        <begin position="118"/>
        <end position="131"/>
    </location>
</feature>
<evidence type="ECO:0000313" key="3">
    <source>
        <dbReference type="EMBL" id="KAG2185011.1"/>
    </source>
</evidence>
<dbReference type="AlphaFoldDB" id="A0A8H7Q5D9"/>
<reference evidence="3" key="1">
    <citation type="submission" date="2020-12" db="EMBL/GenBank/DDBJ databases">
        <title>Metabolic potential, ecology and presence of endohyphal bacteria is reflected in genomic diversity of Mucoromycotina.</title>
        <authorList>
            <person name="Muszewska A."/>
            <person name="Okrasinska A."/>
            <person name="Steczkiewicz K."/>
            <person name="Drgas O."/>
            <person name="Orlowska M."/>
            <person name="Perlinska-Lenart U."/>
            <person name="Aleksandrzak-Piekarczyk T."/>
            <person name="Szatraj K."/>
            <person name="Zielenkiewicz U."/>
            <person name="Pilsyk S."/>
            <person name="Malc E."/>
            <person name="Mieczkowski P."/>
            <person name="Kruszewska J.S."/>
            <person name="Biernat P."/>
            <person name="Pawlowska J."/>
        </authorList>
    </citation>
    <scope>NUCLEOTIDE SEQUENCE</scope>
    <source>
        <strain evidence="3">WA0000067209</strain>
    </source>
</reference>
<dbReference type="SMART" id="SM00353">
    <property type="entry name" value="HLH"/>
    <property type="match status" value="1"/>
</dbReference>
<organism evidence="3 4">
    <name type="scientific">Mortierella isabellina</name>
    <name type="common">Filamentous fungus</name>
    <name type="synonym">Umbelopsis isabellina</name>
    <dbReference type="NCBI Taxonomy" id="91625"/>
    <lineage>
        <taxon>Eukaryota</taxon>
        <taxon>Fungi</taxon>
        <taxon>Fungi incertae sedis</taxon>
        <taxon>Mucoromycota</taxon>
        <taxon>Mucoromycotina</taxon>
        <taxon>Umbelopsidomycetes</taxon>
        <taxon>Umbelopsidales</taxon>
        <taxon>Umbelopsidaceae</taxon>
        <taxon>Umbelopsis</taxon>
    </lineage>
</organism>
<dbReference type="Pfam" id="PF00010">
    <property type="entry name" value="HLH"/>
    <property type="match status" value="1"/>
</dbReference>
<dbReference type="SUPFAM" id="SSF47459">
    <property type="entry name" value="HLH, helix-loop-helix DNA-binding domain"/>
    <property type="match status" value="1"/>
</dbReference>
<dbReference type="PANTHER" id="PTHR47787:SF1">
    <property type="entry name" value="CENTROMERE-BINDING PROTEIN 1"/>
    <property type="match status" value="1"/>
</dbReference>
<feature type="domain" description="BHLH" evidence="2">
    <location>
        <begin position="163"/>
        <end position="218"/>
    </location>
</feature>
<dbReference type="GO" id="GO:0005634">
    <property type="term" value="C:nucleus"/>
    <property type="evidence" value="ECO:0007669"/>
    <property type="project" value="TreeGrafter"/>
</dbReference>
<dbReference type="CDD" id="cd11387">
    <property type="entry name" value="bHLHzip_USF_MITF"/>
    <property type="match status" value="1"/>
</dbReference>
<feature type="region of interest" description="Disordered" evidence="1">
    <location>
        <begin position="118"/>
        <end position="149"/>
    </location>
</feature>
<comment type="caution">
    <text evidence="3">The sequence shown here is derived from an EMBL/GenBank/DDBJ whole genome shotgun (WGS) entry which is preliminary data.</text>
</comment>
<name>A0A8H7Q5D9_MORIS</name>
<evidence type="ECO:0000259" key="2">
    <source>
        <dbReference type="PROSITE" id="PS50888"/>
    </source>
</evidence>
<dbReference type="Proteomes" id="UP000654370">
    <property type="component" value="Unassembled WGS sequence"/>
</dbReference>
<gene>
    <name evidence="3" type="ORF">INT43_000924</name>
</gene>
<dbReference type="PROSITE" id="PS50888">
    <property type="entry name" value="BHLH"/>
    <property type="match status" value="1"/>
</dbReference>
<proteinExistence type="predicted"/>
<sequence>MTDAEHLQLRYPTTYHMNAVKARQSGNSSLVPNSEPIISEAEYINMRQLSYITDMDDLDSTSHFKLQTDNQFSMPPYQFDAQTVHPTSIPIGVKNTIMYPNVLKENAAQGWLISNSPSQMNPRWSSAPNHRNSVDYASPSPSSYEDDPKIQANIQQAMERRRRRRESHNAVERRRRDHINECIQKIGFLLPDETPDGLYNKSNKGSILQSSIEFIKSLEEQITFYQSRITQLEADLCQVGQQGASN</sequence>
<dbReference type="GO" id="GO:0046983">
    <property type="term" value="F:protein dimerization activity"/>
    <property type="evidence" value="ECO:0007669"/>
    <property type="project" value="InterPro"/>
</dbReference>
<accession>A0A8H7Q5D9</accession>
<dbReference type="EMBL" id="JAEPQZ010000002">
    <property type="protein sequence ID" value="KAG2185011.1"/>
    <property type="molecule type" value="Genomic_DNA"/>
</dbReference>
<dbReference type="Gene3D" id="4.10.280.10">
    <property type="entry name" value="Helix-loop-helix DNA-binding domain"/>
    <property type="match status" value="1"/>
</dbReference>
<dbReference type="InterPro" id="IPR036638">
    <property type="entry name" value="HLH_DNA-bd_sf"/>
</dbReference>
<keyword evidence="4" id="KW-1185">Reference proteome</keyword>
<evidence type="ECO:0000313" key="4">
    <source>
        <dbReference type="Proteomes" id="UP000654370"/>
    </source>
</evidence>
<dbReference type="PANTHER" id="PTHR47787">
    <property type="entry name" value="CENTROMERE-BINDING PROTEIN 1"/>
    <property type="match status" value="1"/>
</dbReference>
<dbReference type="GO" id="GO:0003700">
    <property type="term" value="F:DNA-binding transcription factor activity"/>
    <property type="evidence" value="ECO:0007669"/>
    <property type="project" value="TreeGrafter"/>
</dbReference>
<dbReference type="OrthoDB" id="2392067at2759"/>
<evidence type="ECO:0000256" key="1">
    <source>
        <dbReference type="SAM" id="MobiDB-lite"/>
    </source>
</evidence>